<sequence>MKDKRSFSLKRSFEQPVWIQQITRNWSLNNAKKFSTYAYAVGVFIILWIFPFQFLGIIPLNWRLFGDGFLAWSVGLAFSDYRPDGKSFPVYLWDFSKTYFIYFRKQGYWVKGVHHREVEEE</sequence>
<comment type="caution">
    <text evidence="2">The sequence shown here is derived from an EMBL/GenBank/DDBJ whole genome shotgun (WGS) entry which is preliminary data.</text>
</comment>
<dbReference type="RefSeq" id="WP_058219052.1">
    <property type="nucleotide sequence ID" value="NZ_LKLN01000009.1"/>
</dbReference>
<feature type="transmembrane region" description="Helical" evidence="1">
    <location>
        <begin position="34"/>
        <end position="54"/>
    </location>
</feature>
<accession>A0A0V8D2K6</accession>
<dbReference type="AlphaFoldDB" id="A0A0V8D2K6"/>
<dbReference type="InterPro" id="IPR025608">
    <property type="entry name" value="TcpE"/>
</dbReference>
<gene>
    <name evidence="2" type="ORF">KF282_0363</name>
</gene>
<evidence type="ECO:0000313" key="2">
    <source>
        <dbReference type="EMBL" id="KSU07567.1"/>
    </source>
</evidence>
<organism evidence="2 3">
    <name type="scientific">Lactococcus lactis subsp. lactis</name>
    <name type="common">Streptococcus lactis</name>
    <dbReference type="NCBI Taxonomy" id="1360"/>
    <lineage>
        <taxon>Bacteria</taxon>
        <taxon>Bacillati</taxon>
        <taxon>Bacillota</taxon>
        <taxon>Bacilli</taxon>
        <taxon>Lactobacillales</taxon>
        <taxon>Streptococcaceae</taxon>
        <taxon>Lactococcus</taxon>
    </lineage>
</organism>
<keyword evidence="1" id="KW-0812">Transmembrane</keyword>
<dbReference type="Proteomes" id="UP000053058">
    <property type="component" value="Unassembled WGS sequence"/>
</dbReference>
<dbReference type="EMBL" id="LKLN01000009">
    <property type="protein sequence ID" value="KSU07567.1"/>
    <property type="molecule type" value="Genomic_DNA"/>
</dbReference>
<protein>
    <submittedName>
        <fullName evidence="2">Uncharacterized protein</fullName>
    </submittedName>
</protein>
<proteinExistence type="predicted"/>
<keyword evidence="1" id="KW-0472">Membrane</keyword>
<reference evidence="3" key="1">
    <citation type="submission" date="2015-10" db="EMBL/GenBank/DDBJ databases">
        <title>Draft Genome Sequences of 11 Lactococcus lactis subspecies cremoris strains.</title>
        <authorList>
            <person name="Wels M."/>
            <person name="Backus L."/>
            <person name="Boekhorst J."/>
            <person name="Dijkstra A."/>
            <person name="Beerthuizen M."/>
            <person name="Kelly W."/>
            <person name="Siezen R."/>
            <person name="Bachmann H."/>
            <person name="Van Hijum S."/>
        </authorList>
    </citation>
    <scope>NUCLEOTIDE SEQUENCE [LARGE SCALE GENOMIC DNA]</scope>
    <source>
        <strain evidence="3">KF282</strain>
    </source>
</reference>
<evidence type="ECO:0000256" key="1">
    <source>
        <dbReference type="SAM" id="Phobius"/>
    </source>
</evidence>
<dbReference type="Pfam" id="PF12648">
    <property type="entry name" value="TcpE"/>
    <property type="match status" value="1"/>
</dbReference>
<evidence type="ECO:0000313" key="3">
    <source>
        <dbReference type="Proteomes" id="UP000053058"/>
    </source>
</evidence>
<dbReference type="PATRIC" id="fig|1360.105.peg.366"/>
<keyword evidence="1" id="KW-1133">Transmembrane helix</keyword>
<name>A0A0V8D2K6_LACLL</name>